<dbReference type="VEuPathDB" id="VectorBase:ISCI000798"/>
<evidence type="ECO:0000313" key="2">
    <source>
        <dbReference type="EnsemblMetazoa" id="ISCW000798-PA"/>
    </source>
</evidence>
<accession>B7P4Z7</accession>
<gene>
    <name evidence="1" type="ORF">IscW_ISCW000798</name>
</gene>
<keyword evidence="3" id="KW-1185">Reference proteome</keyword>
<dbReference type="STRING" id="6945.B7P4Z7"/>
<dbReference type="VEuPathDB" id="VectorBase:ISCP_013766"/>
<dbReference type="EMBL" id="DS637847">
    <property type="protein sequence ID" value="EEC01669.1"/>
    <property type="molecule type" value="Genomic_DNA"/>
</dbReference>
<sequence>MRVGTNESQKLPADYVEAITVFRKAVSTLRLEHNYSDYNIANMDQTMVRMDCPAARTNNAVGESSIRIANTGCARRGMTVALCATAAGIKLPALIVLKEPTGRIPPRVLFSLKIPGML</sequence>
<organism>
    <name type="scientific">Ixodes scapularis</name>
    <name type="common">Black-legged tick</name>
    <name type="synonym">Deer tick</name>
    <dbReference type="NCBI Taxonomy" id="6945"/>
    <lineage>
        <taxon>Eukaryota</taxon>
        <taxon>Metazoa</taxon>
        <taxon>Ecdysozoa</taxon>
        <taxon>Arthropoda</taxon>
        <taxon>Chelicerata</taxon>
        <taxon>Arachnida</taxon>
        <taxon>Acari</taxon>
        <taxon>Parasitiformes</taxon>
        <taxon>Ixodida</taxon>
        <taxon>Ixodoidea</taxon>
        <taxon>Ixodidae</taxon>
        <taxon>Ixodinae</taxon>
        <taxon>Ixodes</taxon>
    </lineage>
</organism>
<dbReference type="EnsemblMetazoa" id="ISCW000798-RA">
    <property type="protein sequence ID" value="ISCW000798-PA"/>
    <property type="gene ID" value="ISCW000798"/>
</dbReference>
<dbReference type="EMBL" id="ABJB010814051">
    <property type="status" value="NOT_ANNOTATED_CDS"/>
    <property type="molecule type" value="Genomic_DNA"/>
</dbReference>
<dbReference type="OrthoDB" id="6136066at2759"/>
<dbReference type="HOGENOM" id="CLU_2075721_0_0_1"/>
<dbReference type="InParanoid" id="B7P4Z7"/>
<proteinExistence type="predicted"/>
<evidence type="ECO:0000313" key="3">
    <source>
        <dbReference type="Proteomes" id="UP000001555"/>
    </source>
</evidence>
<name>B7P4Z7_IXOSC</name>
<dbReference type="PaxDb" id="6945-B7P4Z7"/>
<reference evidence="2" key="2">
    <citation type="submission" date="2020-05" db="UniProtKB">
        <authorList>
            <consortium name="EnsemblMetazoa"/>
        </authorList>
    </citation>
    <scope>IDENTIFICATION</scope>
    <source>
        <strain evidence="2">wikel</strain>
    </source>
</reference>
<evidence type="ECO:0000313" key="1">
    <source>
        <dbReference type="EMBL" id="EEC01669.1"/>
    </source>
</evidence>
<evidence type="ECO:0008006" key="4">
    <source>
        <dbReference type="Google" id="ProtNLM"/>
    </source>
</evidence>
<dbReference type="Proteomes" id="UP000001555">
    <property type="component" value="Unassembled WGS sequence"/>
</dbReference>
<reference evidence="1 3" key="1">
    <citation type="submission" date="2008-03" db="EMBL/GenBank/DDBJ databases">
        <title>Annotation of Ixodes scapularis.</title>
        <authorList>
            <consortium name="Ixodes scapularis Genome Project Consortium"/>
            <person name="Caler E."/>
            <person name="Hannick L.I."/>
            <person name="Bidwell S."/>
            <person name="Joardar V."/>
            <person name="Thiagarajan M."/>
            <person name="Amedeo P."/>
            <person name="Galinsky K.J."/>
            <person name="Schobel S."/>
            <person name="Inman J."/>
            <person name="Hostetler J."/>
            <person name="Miller J."/>
            <person name="Hammond M."/>
            <person name="Megy K."/>
            <person name="Lawson D."/>
            <person name="Kodira C."/>
            <person name="Sutton G."/>
            <person name="Meyer J."/>
            <person name="Hill C.A."/>
            <person name="Birren B."/>
            <person name="Nene V."/>
            <person name="Collins F."/>
            <person name="Alarcon-Chaidez F."/>
            <person name="Wikel S."/>
            <person name="Strausberg R."/>
        </authorList>
    </citation>
    <scope>NUCLEOTIDE SEQUENCE [LARGE SCALE GENOMIC DNA]</scope>
    <source>
        <strain evidence="3">Wikel</strain>
        <strain evidence="1">Wikel colony</strain>
    </source>
</reference>
<protein>
    <recommendedName>
        <fullName evidence="4">Pogo transposable element</fullName>
    </recommendedName>
</protein>
<dbReference type="VEuPathDB" id="VectorBase:ISCW000798"/>
<dbReference type="AlphaFoldDB" id="B7P4Z7"/>